<gene>
    <name evidence="2" type="ORF">KK1_038432</name>
</gene>
<protein>
    <submittedName>
        <fullName evidence="2">Retrovirus-related Pol polyprotein from transposon TNT 1-94</fullName>
    </submittedName>
</protein>
<dbReference type="Gramene" id="C.cajan_33520.t">
    <property type="protein sequence ID" value="C.cajan_33520.t.cds1"/>
    <property type="gene ID" value="C.cajan_33520"/>
</dbReference>
<organism evidence="2 3">
    <name type="scientific">Cajanus cajan</name>
    <name type="common">Pigeon pea</name>
    <name type="synonym">Cajanus indicus</name>
    <dbReference type="NCBI Taxonomy" id="3821"/>
    <lineage>
        <taxon>Eukaryota</taxon>
        <taxon>Viridiplantae</taxon>
        <taxon>Streptophyta</taxon>
        <taxon>Embryophyta</taxon>
        <taxon>Tracheophyta</taxon>
        <taxon>Spermatophyta</taxon>
        <taxon>Magnoliopsida</taxon>
        <taxon>eudicotyledons</taxon>
        <taxon>Gunneridae</taxon>
        <taxon>Pentapetalae</taxon>
        <taxon>rosids</taxon>
        <taxon>fabids</taxon>
        <taxon>Fabales</taxon>
        <taxon>Fabaceae</taxon>
        <taxon>Papilionoideae</taxon>
        <taxon>50 kb inversion clade</taxon>
        <taxon>NPAAA clade</taxon>
        <taxon>indigoferoid/millettioid clade</taxon>
        <taxon>Phaseoleae</taxon>
        <taxon>Cajanus</taxon>
    </lineage>
</organism>
<proteinExistence type="predicted"/>
<dbReference type="InterPro" id="IPR043502">
    <property type="entry name" value="DNA/RNA_pol_sf"/>
</dbReference>
<keyword evidence="3" id="KW-1185">Reference proteome</keyword>
<dbReference type="AlphaFoldDB" id="A0A151RC91"/>
<dbReference type="EMBL" id="KQ483849">
    <property type="protein sequence ID" value="KYP40238.1"/>
    <property type="molecule type" value="Genomic_DNA"/>
</dbReference>
<evidence type="ECO:0000313" key="2">
    <source>
        <dbReference type="EMBL" id="KYP40238.1"/>
    </source>
</evidence>
<feature type="domain" description="Reverse transcriptase Ty1/copia-type" evidence="1">
    <location>
        <begin position="1"/>
        <end position="164"/>
    </location>
</feature>
<name>A0A151RC91_CAJCA</name>
<sequence>MDVVTAYLYGSLDADIYMKLLEGFNLSDDAISKEDYSIKLNKSLYGLKQSGRMWYNRLSEYLLQEGYKNDPMCIFIKKYENGFAIIVVYIDDINIIGTPKELSKAIDCLKKEFEMKNLGRTKFCLGLQVEYLENGILLHQEAYITKVLKRFYMDKSHPLCTPMIFNGMVI</sequence>
<evidence type="ECO:0000259" key="1">
    <source>
        <dbReference type="Pfam" id="PF07727"/>
    </source>
</evidence>
<dbReference type="Proteomes" id="UP000075243">
    <property type="component" value="Unassembled WGS sequence"/>
</dbReference>
<dbReference type="InterPro" id="IPR013103">
    <property type="entry name" value="RVT_2"/>
</dbReference>
<dbReference type="Pfam" id="PF07727">
    <property type="entry name" value="RVT_2"/>
    <property type="match status" value="1"/>
</dbReference>
<reference evidence="2" key="1">
    <citation type="journal article" date="2012" name="Nat. Biotechnol.">
        <title>Draft genome sequence of pigeonpea (Cajanus cajan), an orphan legume crop of resource-poor farmers.</title>
        <authorList>
            <person name="Varshney R.K."/>
            <person name="Chen W."/>
            <person name="Li Y."/>
            <person name="Bharti A.K."/>
            <person name="Saxena R.K."/>
            <person name="Schlueter J.A."/>
            <person name="Donoghue M.T."/>
            <person name="Azam S."/>
            <person name="Fan G."/>
            <person name="Whaley A.M."/>
            <person name="Farmer A.D."/>
            <person name="Sheridan J."/>
            <person name="Iwata A."/>
            <person name="Tuteja R."/>
            <person name="Penmetsa R.V."/>
            <person name="Wu W."/>
            <person name="Upadhyaya H.D."/>
            <person name="Yang S.P."/>
            <person name="Shah T."/>
            <person name="Saxena K.B."/>
            <person name="Michael T."/>
            <person name="McCombie W.R."/>
            <person name="Yang B."/>
            <person name="Zhang G."/>
            <person name="Yang H."/>
            <person name="Wang J."/>
            <person name="Spillane C."/>
            <person name="Cook D.R."/>
            <person name="May G.D."/>
            <person name="Xu X."/>
            <person name="Jackson S.A."/>
        </authorList>
    </citation>
    <scope>NUCLEOTIDE SEQUENCE [LARGE SCALE GENOMIC DNA]</scope>
</reference>
<dbReference type="SUPFAM" id="SSF56672">
    <property type="entry name" value="DNA/RNA polymerases"/>
    <property type="match status" value="1"/>
</dbReference>
<evidence type="ECO:0000313" key="3">
    <source>
        <dbReference type="Proteomes" id="UP000075243"/>
    </source>
</evidence>
<accession>A0A151RC91</accession>